<reference evidence="1" key="2">
    <citation type="submission" date="2024-07" db="EMBL/GenBank/DDBJ databases">
        <title>Streptomyces haneummycinica sp. nov., a new antibiotic-producing actinobacterium isolated from marine sediment.</title>
        <authorList>
            <person name="Uemura M."/>
            <person name="Hamada M."/>
            <person name="Hirano S."/>
            <person name="Kobayashi K."/>
            <person name="Ohshiro T."/>
            <person name="Kobayashi T."/>
            <person name="Terahara T."/>
        </authorList>
    </citation>
    <scope>NUCLEOTIDE SEQUENCE</scope>
    <source>
        <strain evidence="1">KM77-8</strain>
    </source>
</reference>
<dbReference type="AlphaFoldDB" id="A0AAT9HRW7"/>
<proteinExistence type="predicted"/>
<sequence length="70" mass="6962">MFDEGVPGDRAVSGEHLEQALGQARLQGESGEAQGGEGVVSAGLRSTALPAARAGAVPQAAMGIGKFQGR</sequence>
<name>A0AAT9HRW7_9ACTN</name>
<dbReference type="EMBL" id="AP035768">
    <property type="protein sequence ID" value="BFO20055.1"/>
    <property type="molecule type" value="Genomic_DNA"/>
</dbReference>
<gene>
    <name evidence="1" type="ORF">SHKM778_64430</name>
</gene>
<reference evidence="1" key="1">
    <citation type="submission" date="2024-06" db="EMBL/GenBank/DDBJ databases">
        <authorList>
            <consortium name="consrtm"/>
            <person name="Uemura M."/>
            <person name="Terahara T."/>
        </authorList>
    </citation>
    <scope>NUCLEOTIDE SEQUENCE</scope>
    <source>
        <strain evidence="1">KM77-8</strain>
    </source>
</reference>
<accession>A0AAT9HRW7</accession>
<organism evidence="1">
    <name type="scientific">Streptomyces haneummycinicus</name>
    <dbReference type="NCBI Taxonomy" id="3074435"/>
    <lineage>
        <taxon>Bacteria</taxon>
        <taxon>Bacillati</taxon>
        <taxon>Actinomycetota</taxon>
        <taxon>Actinomycetes</taxon>
        <taxon>Kitasatosporales</taxon>
        <taxon>Streptomycetaceae</taxon>
        <taxon>Streptomyces</taxon>
    </lineage>
</organism>
<evidence type="ECO:0000313" key="1">
    <source>
        <dbReference type="EMBL" id="BFO20055.1"/>
    </source>
</evidence>
<protein>
    <submittedName>
        <fullName evidence="1">Uncharacterized protein</fullName>
    </submittedName>
</protein>